<accession>A0AAD8R7T4</accession>
<dbReference type="GO" id="GO:0036503">
    <property type="term" value="P:ERAD pathway"/>
    <property type="evidence" value="ECO:0007669"/>
    <property type="project" value="TreeGrafter"/>
</dbReference>
<dbReference type="PANTHER" id="PTHR11073">
    <property type="entry name" value="CALRETICULIN AND CALNEXIN"/>
    <property type="match status" value="1"/>
</dbReference>
<dbReference type="InterPro" id="IPR001580">
    <property type="entry name" value="Calret/calnex"/>
</dbReference>
<evidence type="ECO:0000256" key="6">
    <source>
        <dbReference type="SAM" id="MobiDB-lite"/>
    </source>
</evidence>
<dbReference type="Gene3D" id="2.60.120.200">
    <property type="match status" value="1"/>
</dbReference>
<feature type="compositionally biased region" description="Basic and acidic residues" evidence="6">
    <location>
        <begin position="99"/>
        <end position="110"/>
    </location>
</feature>
<keyword evidence="2" id="KW-0812">Transmembrane</keyword>
<protein>
    <recommendedName>
        <fullName evidence="9">Calnexin</fullName>
    </recommendedName>
</protein>
<dbReference type="InterPro" id="IPR009033">
    <property type="entry name" value="Calreticulin/calnexin_P_dom_sf"/>
</dbReference>
<keyword evidence="4" id="KW-0472">Membrane</keyword>
<evidence type="ECO:0000256" key="2">
    <source>
        <dbReference type="ARBA" id="ARBA00022692"/>
    </source>
</evidence>
<evidence type="ECO:0000256" key="3">
    <source>
        <dbReference type="ARBA" id="ARBA00022989"/>
    </source>
</evidence>
<proteinExistence type="inferred from homology"/>
<comment type="similarity">
    <text evidence="5">Belongs to the calreticulin family.</text>
</comment>
<dbReference type="GO" id="GO:0006457">
    <property type="term" value="P:protein folding"/>
    <property type="evidence" value="ECO:0007669"/>
    <property type="project" value="InterPro"/>
</dbReference>
<keyword evidence="3" id="KW-1133">Transmembrane helix</keyword>
<evidence type="ECO:0000256" key="1">
    <source>
        <dbReference type="ARBA" id="ARBA00004389"/>
    </source>
</evidence>
<name>A0AAD8R7T4_LOLMU</name>
<sequence length="152" mass="16903">MKQNPAYKGKWLAPMIDNPSYKGIWKPQEIPNPEYFELHKPVFDPIAATGIEIWTMQDGILFDNIVIADDEKAPVKPADEVKNPSAPEADAAGSSGVTQEKEDEKDDTAAPRRRSRREIKLSLGPSYFGRRAVLRVSPPPERRSGGKRAFGS</sequence>
<keyword evidence="5" id="KW-0143">Chaperone</keyword>
<dbReference type="PANTHER" id="PTHR11073:SF1">
    <property type="entry name" value="CALNEXIN 14D-RELATED"/>
    <property type="match status" value="1"/>
</dbReference>
<dbReference type="EMBL" id="JAUUTY010000006">
    <property type="protein sequence ID" value="KAK1614609.1"/>
    <property type="molecule type" value="Genomic_DNA"/>
</dbReference>
<dbReference type="Proteomes" id="UP001231189">
    <property type="component" value="Unassembled WGS sequence"/>
</dbReference>
<dbReference type="GO" id="GO:0005509">
    <property type="term" value="F:calcium ion binding"/>
    <property type="evidence" value="ECO:0007669"/>
    <property type="project" value="InterPro"/>
</dbReference>
<comment type="caution">
    <text evidence="7">The sequence shown here is derived from an EMBL/GenBank/DDBJ whole genome shotgun (WGS) entry which is preliminary data.</text>
</comment>
<evidence type="ECO:0008006" key="9">
    <source>
        <dbReference type="Google" id="ProtNLM"/>
    </source>
</evidence>
<feature type="region of interest" description="Disordered" evidence="6">
    <location>
        <begin position="76"/>
        <end position="152"/>
    </location>
</feature>
<evidence type="ECO:0000313" key="8">
    <source>
        <dbReference type="Proteomes" id="UP001231189"/>
    </source>
</evidence>
<dbReference type="Gene3D" id="2.10.250.10">
    <property type="entry name" value="Calreticulin/calnexin, P domain"/>
    <property type="match status" value="1"/>
</dbReference>
<dbReference type="AlphaFoldDB" id="A0AAD8R7T4"/>
<dbReference type="PRINTS" id="PR00626">
    <property type="entry name" value="CALRETICULIN"/>
</dbReference>
<dbReference type="GO" id="GO:0051082">
    <property type="term" value="F:unfolded protein binding"/>
    <property type="evidence" value="ECO:0007669"/>
    <property type="project" value="InterPro"/>
</dbReference>
<organism evidence="7 8">
    <name type="scientific">Lolium multiflorum</name>
    <name type="common">Italian ryegrass</name>
    <name type="synonym">Lolium perenne subsp. multiflorum</name>
    <dbReference type="NCBI Taxonomy" id="4521"/>
    <lineage>
        <taxon>Eukaryota</taxon>
        <taxon>Viridiplantae</taxon>
        <taxon>Streptophyta</taxon>
        <taxon>Embryophyta</taxon>
        <taxon>Tracheophyta</taxon>
        <taxon>Spermatophyta</taxon>
        <taxon>Magnoliopsida</taxon>
        <taxon>Liliopsida</taxon>
        <taxon>Poales</taxon>
        <taxon>Poaceae</taxon>
        <taxon>BOP clade</taxon>
        <taxon>Pooideae</taxon>
        <taxon>Poodae</taxon>
        <taxon>Poeae</taxon>
        <taxon>Poeae Chloroplast Group 2 (Poeae type)</taxon>
        <taxon>Loliodinae</taxon>
        <taxon>Loliinae</taxon>
        <taxon>Lolium</taxon>
    </lineage>
</organism>
<keyword evidence="8" id="KW-1185">Reference proteome</keyword>
<keyword evidence="5" id="KW-0256">Endoplasmic reticulum</keyword>
<evidence type="ECO:0000256" key="4">
    <source>
        <dbReference type="ARBA" id="ARBA00023136"/>
    </source>
</evidence>
<reference evidence="7" key="1">
    <citation type="submission" date="2023-07" db="EMBL/GenBank/DDBJ databases">
        <title>A chromosome-level genome assembly of Lolium multiflorum.</title>
        <authorList>
            <person name="Chen Y."/>
            <person name="Copetti D."/>
            <person name="Kolliker R."/>
            <person name="Studer B."/>
        </authorList>
    </citation>
    <scope>NUCLEOTIDE SEQUENCE</scope>
    <source>
        <strain evidence="7">02402/16</strain>
        <tissue evidence="7">Leaf</tissue>
    </source>
</reference>
<evidence type="ECO:0000313" key="7">
    <source>
        <dbReference type="EMBL" id="KAK1614609.1"/>
    </source>
</evidence>
<evidence type="ECO:0000256" key="5">
    <source>
        <dbReference type="RuleBase" id="RU362126"/>
    </source>
</evidence>
<dbReference type="Pfam" id="PF00262">
    <property type="entry name" value="Calreticulin"/>
    <property type="match status" value="1"/>
</dbReference>
<dbReference type="SUPFAM" id="SSF63887">
    <property type="entry name" value="P-domain of calnexin/calreticulin"/>
    <property type="match status" value="1"/>
</dbReference>
<comment type="subcellular location">
    <subcellularLocation>
        <location evidence="1">Endoplasmic reticulum membrane</location>
        <topology evidence="1">Single-pass membrane protein</topology>
    </subcellularLocation>
</comment>
<gene>
    <name evidence="7" type="ORF">QYE76_020126</name>
</gene>
<dbReference type="GO" id="GO:0005789">
    <property type="term" value="C:endoplasmic reticulum membrane"/>
    <property type="evidence" value="ECO:0007669"/>
    <property type="project" value="UniProtKB-SubCell"/>
</dbReference>